<comment type="caution">
    <text evidence="1">The sequence shown here is derived from an EMBL/GenBank/DDBJ whole genome shotgun (WGS) entry which is preliminary data.</text>
</comment>
<accession>A0A3M7P4B1</accession>
<evidence type="ECO:0000313" key="1">
    <source>
        <dbReference type="EMBL" id="RMZ93524.1"/>
    </source>
</evidence>
<proteinExistence type="predicted"/>
<organism evidence="1 2">
    <name type="scientific">Brachionus plicatilis</name>
    <name type="common">Marine rotifer</name>
    <name type="synonym">Brachionus muelleri</name>
    <dbReference type="NCBI Taxonomy" id="10195"/>
    <lineage>
        <taxon>Eukaryota</taxon>
        <taxon>Metazoa</taxon>
        <taxon>Spiralia</taxon>
        <taxon>Gnathifera</taxon>
        <taxon>Rotifera</taxon>
        <taxon>Eurotatoria</taxon>
        <taxon>Monogononta</taxon>
        <taxon>Pseudotrocha</taxon>
        <taxon>Ploima</taxon>
        <taxon>Brachionidae</taxon>
        <taxon>Brachionus</taxon>
    </lineage>
</organism>
<protein>
    <submittedName>
        <fullName evidence="1">Uncharacterized protein</fullName>
    </submittedName>
</protein>
<dbReference type="AlphaFoldDB" id="A0A3M7P4B1"/>
<gene>
    <name evidence="1" type="ORF">BpHYR1_019312</name>
</gene>
<keyword evidence="2" id="KW-1185">Reference proteome</keyword>
<evidence type="ECO:0000313" key="2">
    <source>
        <dbReference type="Proteomes" id="UP000276133"/>
    </source>
</evidence>
<dbReference type="Proteomes" id="UP000276133">
    <property type="component" value="Unassembled WGS sequence"/>
</dbReference>
<reference evidence="1 2" key="1">
    <citation type="journal article" date="2018" name="Sci. Rep.">
        <title>Genomic signatures of local adaptation to the degree of environmental predictability in rotifers.</title>
        <authorList>
            <person name="Franch-Gras L."/>
            <person name="Hahn C."/>
            <person name="Garcia-Roger E.M."/>
            <person name="Carmona M.J."/>
            <person name="Serra M."/>
            <person name="Gomez A."/>
        </authorList>
    </citation>
    <scope>NUCLEOTIDE SEQUENCE [LARGE SCALE GENOMIC DNA]</scope>
    <source>
        <strain evidence="1">HYR1</strain>
    </source>
</reference>
<sequence>MEIWFEHSYAEDFTEKAIECAYETIEFLLDQNVENANPTPSEPTDQPTFSTRYSENRLLKSLIKCHLKQERTLKE</sequence>
<name>A0A3M7P4B1_BRAPC</name>
<dbReference type="EMBL" id="REGN01013747">
    <property type="protein sequence ID" value="RMZ93524.1"/>
    <property type="molecule type" value="Genomic_DNA"/>
</dbReference>